<feature type="compositionally biased region" description="Polar residues" evidence="1">
    <location>
        <begin position="25"/>
        <end position="36"/>
    </location>
</feature>
<comment type="caution">
    <text evidence="2">The sequence shown here is derived from an EMBL/GenBank/DDBJ whole genome shotgun (WGS) entry which is preliminary data.</text>
</comment>
<name>A0AAV8UC04_9ROSI</name>
<proteinExistence type="predicted"/>
<dbReference type="Proteomes" id="UP001159364">
    <property type="component" value="Linkage Group LG08"/>
</dbReference>
<dbReference type="AlphaFoldDB" id="A0AAV8UC04"/>
<organism evidence="2 3">
    <name type="scientific">Erythroxylum novogranatense</name>
    <dbReference type="NCBI Taxonomy" id="1862640"/>
    <lineage>
        <taxon>Eukaryota</taxon>
        <taxon>Viridiplantae</taxon>
        <taxon>Streptophyta</taxon>
        <taxon>Embryophyta</taxon>
        <taxon>Tracheophyta</taxon>
        <taxon>Spermatophyta</taxon>
        <taxon>Magnoliopsida</taxon>
        <taxon>eudicotyledons</taxon>
        <taxon>Gunneridae</taxon>
        <taxon>Pentapetalae</taxon>
        <taxon>rosids</taxon>
        <taxon>fabids</taxon>
        <taxon>Malpighiales</taxon>
        <taxon>Erythroxylaceae</taxon>
        <taxon>Erythroxylum</taxon>
    </lineage>
</organism>
<feature type="compositionally biased region" description="Pro residues" evidence="1">
    <location>
        <begin position="53"/>
        <end position="79"/>
    </location>
</feature>
<sequence>MSAEDGKHIGTSDHHYHPHPLPHNGMSQGDADSQQPVMGFPPPLSPNNNASAPPDPYLPAHPAPVYPPQHPTVYPPGQPAPYPPTVINEINIGNPGVGYVYAEGRPVLVQAKPGLPCCGMGVGWFL</sequence>
<protein>
    <submittedName>
        <fullName evidence="2">Uncharacterized protein</fullName>
    </submittedName>
</protein>
<feature type="compositionally biased region" description="Basic and acidic residues" evidence="1">
    <location>
        <begin position="1"/>
        <end position="15"/>
    </location>
</feature>
<gene>
    <name evidence="2" type="ORF">K2173_004627</name>
</gene>
<evidence type="ECO:0000256" key="1">
    <source>
        <dbReference type="SAM" id="MobiDB-lite"/>
    </source>
</evidence>
<evidence type="ECO:0000313" key="2">
    <source>
        <dbReference type="EMBL" id="KAJ8898643.1"/>
    </source>
</evidence>
<evidence type="ECO:0000313" key="3">
    <source>
        <dbReference type="Proteomes" id="UP001159364"/>
    </source>
</evidence>
<dbReference type="EMBL" id="JAIWQS010000008">
    <property type="protein sequence ID" value="KAJ8898643.1"/>
    <property type="molecule type" value="Genomic_DNA"/>
</dbReference>
<accession>A0AAV8UC04</accession>
<reference evidence="2 3" key="1">
    <citation type="submission" date="2021-09" db="EMBL/GenBank/DDBJ databases">
        <title>Genomic insights and catalytic innovation underlie evolution of tropane alkaloids biosynthesis.</title>
        <authorList>
            <person name="Wang Y.-J."/>
            <person name="Tian T."/>
            <person name="Huang J.-P."/>
            <person name="Huang S.-X."/>
        </authorList>
    </citation>
    <scope>NUCLEOTIDE SEQUENCE [LARGE SCALE GENOMIC DNA]</scope>
    <source>
        <strain evidence="2">KIB-2018</strain>
        <tissue evidence="2">Leaf</tissue>
    </source>
</reference>
<feature type="region of interest" description="Disordered" evidence="1">
    <location>
        <begin position="1"/>
        <end position="79"/>
    </location>
</feature>
<keyword evidence="3" id="KW-1185">Reference proteome</keyword>